<evidence type="ECO:0000313" key="1">
    <source>
        <dbReference type="EMBL" id="WAR04566.1"/>
    </source>
</evidence>
<dbReference type="Proteomes" id="UP001164746">
    <property type="component" value="Chromosome 5"/>
</dbReference>
<accession>A0ABY7E6I9</accession>
<evidence type="ECO:0000313" key="2">
    <source>
        <dbReference type="Proteomes" id="UP001164746"/>
    </source>
</evidence>
<organism evidence="1 2">
    <name type="scientific">Mya arenaria</name>
    <name type="common">Soft-shell clam</name>
    <dbReference type="NCBI Taxonomy" id="6604"/>
    <lineage>
        <taxon>Eukaryota</taxon>
        <taxon>Metazoa</taxon>
        <taxon>Spiralia</taxon>
        <taxon>Lophotrochozoa</taxon>
        <taxon>Mollusca</taxon>
        <taxon>Bivalvia</taxon>
        <taxon>Autobranchia</taxon>
        <taxon>Heteroconchia</taxon>
        <taxon>Euheterodonta</taxon>
        <taxon>Imparidentia</taxon>
        <taxon>Neoheterodontei</taxon>
        <taxon>Myida</taxon>
        <taxon>Myoidea</taxon>
        <taxon>Myidae</taxon>
        <taxon>Mya</taxon>
    </lineage>
</organism>
<dbReference type="EMBL" id="CP111016">
    <property type="protein sequence ID" value="WAR04566.1"/>
    <property type="molecule type" value="Genomic_DNA"/>
</dbReference>
<proteinExistence type="predicted"/>
<keyword evidence="2" id="KW-1185">Reference proteome</keyword>
<reference evidence="1" key="1">
    <citation type="submission" date="2022-11" db="EMBL/GenBank/DDBJ databases">
        <title>Centuries of genome instability and evolution in soft-shell clam transmissible cancer (bioRxiv).</title>
        <authorList>
            <person name="Hart S.F.M."/>
            <person name="Yonemitsu M.A."/>
            <person name="Giersch R.M."/>
            <person name="Beal B.F."/>
            <person name="Arriagada G."/>
            <person name="Davis B.W."/>
            <person name="Ostrander E.A."/>
            <person name="Goff S.P."/>
            <person name="Metzger M.J."/>
        </authorList>
    </citation>
    <scope>NUCLEOTIDE SEQUENCE</scope>
    <source>
        <strain evidence="1">MELC-2E11</strain>
        <tissue evidence="1">Siphon/mantle</tissue>
    </source>
</reference>
<protein>
    <submittedName>
        <fullName evidence="1">Uncharacterized protein</fullName>
    </submittedName>
</protein>
<gene>
    <name evidence="1" type="ORF">MAR_019935</name>
</gene>
<sequence length="180" mass="20455">MTVVDDYIQDVQNIAVENIPLPDLLRPENPGTMDFRACCGQIPDGFHPLQRDVTVGGVRHIIFAIPEQLQLQTSSTSSSASTHSLGRKTVPNKIPRYLCSCHEEENKITRKHLKKTKEPQRTEECVQPFVLHFEAAMWETFKALFPESKAHLRPTTHNETKLASFSHIFGTIDEHLLENI</sequence>
<name>A0ABY7E6I9_MYAAR</name>